<sequence>MEVQAEEQAAEVQKEKKLRERNEQYSRQLEEELEGFKVKQVGSPATLASADQTQEVGRLRAEMEKKTLLYEEELARREAQHSTELKALRKELRDAESQQLNLQKEILMLKDKLDKIRRERTPGPALGIRSIPDFSVLQDMPWKMRRFAKLDMSARLELQSALDMEIKAKQSIQDELNKVKADSISTEWYAHFTKPA</sequence>
<keyword evidence="4" id="KW-0723">Serine/threonine-protein kinase</keyword>
<evidence type="ECO:0000313" key="13">
    <source>
        <dbReference type="Proteomes" id="UP001434883"/>
    </source>
</evidence>
<reference evidence="12 13" key="1">
    <citation type="submission" date="2021-06" db="EMBL/GenBank/DDBJ databases">
        <authorList>
            <person name="Palmer J.M."/>
        </authorList>
    </citation>
    <scope>NUCLEOTIDE SEQUENCE [LARGE SCALE GENOMIC DNA]</scope>
    <source>
        <strain evidence="12 13">XC_2019</strain>
        <tissue evidence="12">Muscle</tissue>
    </source>
</reference>
<dbReference type="InterPro" id="IPR050839">
    <property type="entry name" value="Rho-assoc_Ser/Thr_Kinase"/>
</dbReference>
<dbReference type="EMBL" id="JAHRIN010075908">
    <property type="protein sequence ID" value="MEQ2217534.1"/>
    <property type="molecule type" value="Genomic_DNA"/>
</dbReference>
<gene>
    <name evidence="12" type="ORF">XENOCAPTIV_013871</name>
</gene>
<evidence type="ECO:0000256" key="4">
    <source>
        <dbReference type="ARBA" id="ARBA00022527"/>
    </source>
</evidence>
<keyword evidence="7" id="KW-0808">Transferase</keyword>
<keyword evidence="5" id="KW-0597">Phosphoprotein</keyword>
<feature type="coiled-coil region" evidence="9">
    <location>
        <begin position="71"/>
        <end position="119"/>
    </location>
</feature>
<evidence type="ECO:0000259" key="11">
    <source>
        <dbReference type="Pfam" id="PF08826"/>
    </source>
</evidence>
<accession>A0ABV0SAE3</accession>
<evidence type="ECO:0000256" key="6">
    <source>
        <dbReference type="ARBA" id="ARBA00022723"/>
    </source>
</evidence>
<dbReference type="Gene3D" id="1.20.5.340">
    <property type="match status" value="1"/>
</dbReference>
<keyword evidence="13" id="KW-1185">Reference proteome</keyword>
<evidence type="ECO:0000256" key="5">
    <source>
        <dbReference type="ARBA" id="ARBA00022553"/>
    </source>
</evidence>
<comment type="caution">
    <text evidence="12">The sequence shown here is derived from an EMBL/GenBank/DDBJ whole genome shotgun (WGS) entry which is preliminary data.</text>
</comment>
<keyword evidence="7" id="KW-0418">Kinase</keyword>
<comment type="subcellular location">
    <subcellularLocation>
        <location evidence="2">Cytoplasm</location>
    </subcellularLocation>
</comment>
<dbReference type="Pfam" id="PF08826">
    <property type="entry name" value="DMPK_coil"/>
    <property type="match status" value="1"/>
</dbReference>
<evidence type="ECO:0000256" key="10">
    <source>
        <dbReference type="SAM" id="MobiDB-lite"/>
    </source>
</evidence>
<keyword evidence="6" id="KW-0479">Metal-binding</keyword>
<evidence type="ECO:0000256" key="2">
    <source>
        <dbReference type="ARBA" id="ARBA00004496"/>
    </source>
</evidence>
<dbReference type="PANTHER" id="PTHR22988">
    <property type="entry name" value="MYOTONIC DYSTROPHY S/T KINASE-RELATED"/>
    <property type="match status" value="1"/>
</dbReference>
<evidence type="ECO:0000313" key="12">
    <source>
        <dbReference type="EMBL" id="MEQ2217534.1"/>
    </source>
</evidence>
<proteinExistence type="predicted"/>
<evidence type="ECO:0000256" key="8">
    <source>
        <dbReference type="ARBA" id="ARBA00023054"/>
    </source>
</evidence>
<feature type="compositionally biased region" description="Basic and acidic residues" evidence="10">
    <location>
        <begin position="12"/>
        <end position="23"/>
    </location>
</feature>
<keyword evidence="3" id="KW-0963">Cytoplasm</keyword>
<dbReference type="InterPro" id="IPR014930">
    <property type="entry name" value="Myotonic_dystrophy_kinase_coil"/>
</dbReference>
<feature type="domain" description="Myotonic dystrophy protein kinase coiled coil" evidence="11">
    <location>
        <begin position="157"/>
        <end position="187"/>
    </location>
</feature>
<evidence type="ECO:0000256" key="3">
    <source>
        <dbReference type="ARBA" id="ARBA00022490"/>
    </source>
</evidence>
<keyword evidence="8 9" id="KW-0175">Coiled coil</keyword>
<comment type="cofactor">
    <cofactor evidence="1">
        <name>Mg(2+)</name>
        <dbReference type="ChEBI" id="CHEBI:18420"/>
    </cofactor>
</comment>
<dbReference type="Proteomes" id="UP001434883">
    <property type="component" value="Unassembled WGS sequence"/>
</dbReference>
<dbReference type="PANTHER" id="PTHR22988:SF31">
    <property type="entry name" value="SERINE_THREONINE-PROTEIN KINASE MRCK ALPHA"/>
    <property type="match status" value="1"/>
</dbReference>
<organism evidence="12 13">
    <name type="scientific">Xenoophorus captivus</name>
    <dbReference type="NCBI Taxonomy" id="1517983"/>
    <lineage>
        <taxon>Eukaryota</taxon>
        <taxon>Metazoa</taxon>
        <taxon>Chordata</taxon>
        <taxon>Craniata</taxon>
        <taxon>Vertebrata</taxon>
        <taxon>Euteleostomi</taxon>
        <taxon>Actinopterygii</taxon>
        <taxon>Neopterygii</taxon>
        <taxon>Teleostei</taxon>
        <taxon>Neoteleostei</taxon>
        <taxon>Acanthomorphata</taxon>
        <taxon>Ovalentaria</taxon>
        <taxon>Atherinomorphae</taxon>
        <taxon>Cyprinodontiformes</taxon>
        <taxon>Goodeidae</taxon>
        <taxon>Xenoophorus</taxon>
    </lineage>
</organism>
<evidence type="ECO:0000256" key="7">
    <source>
        <dbReference type="ARBA" id="ARBA00022777"/>
    </source>
</evidence>
<evidence type="ECO:0000256" key="9">
    <source>
        <dbReference type="SAM" id="Coils"/>
    </source>
</evidence>
<feature type="region of interest" description="Disordered" evidence="10">
    <location>
        <begin position="1"/>
        <end position="23"/>
    </location>
</feature>
<evidence type="ECO:0000256" key="1">
    <source>
        <dbReference type="ARBA" id="ARBA00001946"/>
    </source>
</evidence>
<name>A0ABV0SAE3_9TELE</name>
<protein>
    <recommendedName>
        <fullName evidence="11">Myotonic dystrophy protein kinase coiled coil domain-containing protein</fullName>
    </recommendedName>
</protein>